<dbReference type="EMBL" id="CYKH01000510">
    <property type="protein sequence ID" value="CUG03523.1"/>
    <property type="molecule type" value="Genomic_DNA"/>
</dbReference>
<sequence length="1574" mass="163817">MKGGGGLYYSAASHRSSSTSVTKSFAPDGPQLGDTSDDNKSPRSAAPNEAAHDISVPPCDALLVCTMAEVTTLIPRSATAENVRTFEDSRILSHLARHPQQYSPSSGAARVSPGNAPVPAPPPGQPSGFPQRASVAVADTVSQLTFGEDDDEIPGAYVDSLVLWATAVSTMGHHVFDPFLLHHATRALLLAKLLSRDNARRWGTIIQMTASADSDKVDDEDDKAESTSIPNVEVLIASSASEQAAEVAAAGKLGGSRSRLQSRVSNATAPLSNHNGAPSKESLSRAKQILRAVCNAVCIGSTASGTVQLNTEASMLLGVGLGFFPTDDTAATSSSSPDVTSGPESTLSHFSLRCAALLARRVLLQPSPETPSASSSGKLNRRAAPSAVVFVSMLAPYLLNISPHHDPLSTGLGSVSPAALQATSSGGTGGGGTHSSGSTLASESLRLLRVKWTGFVGALQDAFRARLEDMDEASEASYSTSMHPDTMSIAWEGPGNPGGSATAVPPSISTHPHHLFRAFLDDETCAGLAYALPPVVEYLALLRLVLNEQGLGGSVPGGGHNGSNSNNSAYTESLSNSGRALQDPPPLPNNPPIDFFSQVEDSAMSGYEFLWSSADVLRYLAGQLDRLLPVNVQITIDRYGSRMSIGTADEVMSFPVSFEVPEDTSGAGPISPMGVAAAIAAIAAQSGRDLLRGGSYQTTPKSPSDQVTPPLSSPPSAPGDLSALMTTEAVAVSPAHGVLNSSGAVPASGVAALPSVYASGVITPSETLSSAKHDHITKAIATSTASNSSHRIVDDAASDATTSDHRPRTSLTHTAPVSPMSPLADGGTTLHVHEVAELSTLPPALRSARGGGGATPPPDEDGSFDKDGGNDTAVPSIVTSMAEATTLTEEEQAESRSPRRKHLRRTSNNNTTGTGVTPSASTVTQQLDPSVLSSNTPHLPAPGDSNVFSLGSPSGPPSIRNENTGEFRSGTAESFDQQNLNNNSIGLPIPIPHHHRSSLQSLGNDNQSPSNASTMTQAPMATTVPHAPEQRSPQRRPSELSELERLIAGVLASSDTTFLFSSSSTVSSEMRAIAGALMGSSATAFPSASVASTEMVENPARRESRSVSTRGSTGTGDPLHDDQRIAAPEPIAETTKPLHIPTAANTETSMIPAPHAKADNGSQHFSSAQDNSPQEDAAQVTPEQKPTATEETGVTSKDTSPTSPPQKPQPIQPFAVPYPLKPTPPTNVPQSGGTRNSVSQVSLTSSIGNSHASPTAAPTPRSTPRGHPSPDQFHRGSHARTLLEEVESNSLRITASGNQVTNNYSDSSPLASPIAQTPLHVQQQHQVLILVATEALSREMALDEEHDAFVAMRSVVRAGYDELKKSISAAIERSTSAGSLQRDGSLAKSESSPRFSGHQKPFSAEGDRGVVSVPSPFARSTSTGTNKSMEIVAPLDESVEKVRKDSLSTSTGSTRPLDHPNAHGTAASTSMESHDPLDVTNQYHDGVEKLLTKVSAPHSPLSPPGGGARQRSDDDSSRNNDNSGNYGSAGAASEEDRLLLKAVSYQAFAARELLMRGSIQLQESAVRAKLLQQL</sequence>
<feature type="compositionally biased region" description="Polar residues" evidence="1">
    <location>
        <begin position="259"/>
        <end position="276"/>
    </location>
</feature>
<evidence type="ECO:0000313" key="3">
    <source>
        <dbReference type="Proteomes" id="UP000051952"/>
    </source>
</evidence>
<feature type="region of interest" description="Disordered" evidence="1">
    <location>
        <begin position="259"/>
        <end position="282"/>
    </location>
</feature>
<feature type="compositionally biased region" description="Polar residues" evidence="1">
    <location>
        <begin position="998"/>
        <end position="1020"/>
    </location>
</feature>
<dbReference type="Proteomes" id="UP000051952">
    <property type="component" value="Unassembled WGS sequence"/>
</dbReference>
<keyword evidence="3" id="KW-1185">Reference proteome</keyword>
<feature type="region of interest" description="Disordered" evidence="1">
    <location>
        <begin position="98"/>
        <end position="131"/>
    </location>
</feature>
<feature type="region of interest" description="Disordered" evidence="1">
    <location>
        <begin position="1373"/>
        <end position="1480"/>
    </location>
</feature>
<feature type="compositionally biased region" description="Low complexity" evidence="1">
    <location>
        <begin position="1106"/>
        <end position="1116"/>
    </location>
</feature>
<feature type="region of interest" description="Disordered" evidence="1">
    <location>
        <begin position="691"/>
        <end position="721"/>
    </location>
</feature>
<accession>A0A0S4IXB5</accession>
<feature type="compositionally biased region" description="Low complexity" evidence="1">
    <location>
        <begin position="10"/>
        <end position="24"/>
    </location>
</feature>
<feature type="compositionally biased region" description="Polar residues" evidence="1">
    <location>
        <begin position="1181"/>
        <end position="1194"/>
    </location>
</feature>
<gene>
    <name evidence="2" type="ORF">BSAL_70170</name>
</gene>
<feature type="compositionally biased region" description="Polar residues" evidence="1">
    <location>
        <begin position="1160"/>
        <end position="1174"/>
    </location>
</feature>
<feature type="region of interest" description="Disordered" evidence="1">
    <location>
        <begin position="841"/>
        <end position="1040"/>
    </location>
</feature>
<feature type="compositionally biased region" description="Pro residues" evidence="1">
    <location>
        <begin position="116"/>
        <end position="125"/>
    </location>
</feature>
<feature type="compositionally biased region" description="Polar residues" evidence="1">
    <location>
        <begin position="569"/>
        <end position="579"/>
    </location>
</feature>
<feature type="region of interest" description="Disordered" evidence="1">
    <location>
        <begin position="419"/>
        <end position="438"/>
    </location>
</feature>
<feature type="region of interest" description="Disordered" evidence="1">
    <location>
        <begin position="1495"/>
        <end position="1533"/>
    </location>
</feature>
<proteinExistence type="predicted"/>
<feature type="compositionally biased region" description="Polar residues" evidence="1">
    <location>
        <begin position="1228"/>
        <end position="1251"/>
    </location>
</feature>
<feature type="region of interest" description="Disordered" evidence="1">
    <location>
        <begin position="554"/>
        <end position="594"/>
    </location>
</feature>
<feature type="compositionally biased region" description="Polar residues" evidence="1">
    <location>
        <begin position="916"/>
        <end position="937"/>
    </location>
</feature>
<feature type="region of interest" description="Disordered" evidence="1">
    <location>
        <begin position="1092"/>
        <end position="1123"/>
    </location>
</feature>
<feature type="compositionally biased region" description="Polar residues" evidence="1">
    <location>
        <begin position="695"/>
        <end position="710"/>
    </location>
</feature>
<feature type="compositionally biased region" description="Low complexity" evidence="1">
    <location>
        <begin position="1252"/>
        <end position="1265"/>
    </location>
</feature>
<evidence type="ECO:0000256" key="1">
    <source>
        <dbReference type="SAM" id="MobiDB-lite"/>
    </source>
</evidence>
<reference evidence="3" key="1">
    <citation type="submission" date="2015-09" db="EMBL/GenBank/DDBJ databases">
        <authorList>
            <consortium name="Pathogen Informatics"/>
        </authorList>
    </citation>
    <scope>NUCLEOTIDE SEQUENCE [LARGE SCALE GENOMIC DNA]</scope>
    <source>
        <strain evidence="3">Lake Konstanz</strain>
    </source>
</reference>
<dbReference type="VEuPathDB" id="TriTrypDB:BSAL_70170"/>
<feature type="compositionally biased region" description="Polar residues" evidence="1">
    <location>
        <begin position="960"/>
        <end position="985"/>
    </location>
</feature>
<feature type="region of interest" description="Disordered" evidence="1">
    <location>
        <begin position="1"/>
        <end position="53"/>
    </location>
</feature>
<feature type="compositionally biased region" description="Pro residues" evidence="1">
    <location>
        <begin position="1202"/>
        <end position="1211"/>
    </location>
</feature>
<organism evidence="2 3">
    <name type="scientific">Bodo saltans</name>
    <name type="common">Flagellated protozoan</name>
    <dbReference type="NCBI Taxonomy" id="75058"/>
    <lineage>
        <taxon>Eukaryota</taxon>
        <taxon>Discoba</taxon>
        <taxon>Euglenozoa</taxon>
        <taxon>Kinetoplastea</taxon>
        <taxon>Metakinetoplastina</taxon>
        <taxon>Eubodonida</taxon>
        <taxon>Bodonidae</taxon>
        <taxon>Bodo</taxon>
    </lineage>
</organism>
<evidence type="ECO:0000313" key="2">
    <source>
        <dbReference type="EMBL" id="CUG03523.1"/>
    </source>
</evidence>
<feature type="compositionally biased region" description="Polar residues" evidence="1">
    <location>
        <begin position="1418"/>
        <end position="1428"/>
    </location>
</feature>
<protein>
    <submittedName>
        <fullName evidence="2">Uncharacterized protein</fullName>
    </submittedName>
</protein>
<name>A0A0S4IXB5_BODSA</name>
<feature type="region of interest" description="Disordered" evidence="1">
    <location>
        <begin position="781"/>
        <end position="827"/>
    </location>
</feature>
<feature type="compositionally biased region" description="Polar residues" evidence="1">
    <location>
        <begin position="781"/>
        <end position="790"/>
    </location>
</feature>
<feature type="region of interest" description="Disordered" evidence="1">
    <location>
        <begin position="1152"/>
        <end position="1275"/>
    </location>
</feature>